<dbReference type="RefSeq" id="WP_135762822.1">
    <property type="nucleotide sequence ID" value="NZ_RQHV01000007.1"/>
</dbReference>
<evidence type="ECO:0000313" key="1">
    <source>
        <dbReference type="EMBL" id="TGN14342.1"/>
    </source>
</evidence>
<gene>
    <name evidence="1" type="ORF">EHS11_02390</name>
</gene>
<dbReference type="EMBL" id="RQHV01000007">
    <property type="protein sequence ID" value="TGN14342.1"/>
    <property type="molecule type" value="Genomic_DNA"/>
</dbReference>
<keyword evidence="2" id="KW-1185">Reference proteome</keyword>
<protein>
    <submittedName>
        <fullName evidence="1">Uncharacterized protein</fullName>
    </submittedName>
</protein>
<organism evidence="1 2">
    <name type="scientific">Leptospira ilyithenensis</name>
    <dbReference type="NCBI Taxonomy" id="2484901"/>
    <lineage>
        <taxon>Bacteria</taxon>
        <taxon>Pseudomonadati</taxon>
        <taxon>Spirochaetota</taxon>
        <taxon>Spirochaetia</taxon>
        <taxon>Leptospirales</taxon>
        <taxon>Leptospiraceae</taxon>
        <taxon>Leptospira</taxon>
    </lineage>
</organism>
<dbReference type="AlphaFoldDB" id="A0A4R9LUE7"/>
<sequence>MSVQAKSATLVITELNGLKGMAEMIEFSSQEQKQTSEEMQLVINELAKRAELLAHNSEDLNAVSRPDHGYIR</sequence>
<proteinExistence type="predicted"/>
<evidence type="ECO:0000313" key="2">
    <source>
        <dbReference type="Proteomes" id="UP000298264"/>
    </source>
</evidence>
<reference evidence="1" key="1">
    <citation type="journal article" date="2019" name="PLoS Negl. Trop. Dis.">
        <title>Revisiting the worldwide diversity of Leptospira species in the environment.</title>
        <authorList>
            <person name="Vincent A.T."/>
            <person name="Schiettekatte O."/>
            <person name="Bourhy P."/>
            <person name="Veyrier F.J."/>
            <person name="Picardeau M."/>
        </authorList>
    </citation>
    <scope>NUCLEOTIDE SEQUENCE [LARGE SCALE GENOMIC DNA]</scope>
    <source>
        <strain evidence="1">201400974</strain>
    </source>
</reference>
<dbReference type="Proteomes" id="UP000298264">
    <property type="component" value="Unassembled WGS sequence"/>
</dbReference>
<comment type="caution">
    <text evidence="1">The sequence shown here is derived from an EMBL/GenBank/DDBJ whole genome shotgun (WGS) entry which is preliminary data.</text>
</comment>
<name>A0A4R9LUE7_9LEPT</name>
<accession>A0A4R9LUE7</accession>